<evidence type="ECO:0000313" key="2">
    <source>
        <dbReference type="EMBL" id="MFC6633811.1"/>
    </source>
</evidence>
<keyword evidence="1" id="KW-0472">Membrane</keyword>
<dbReference type="RefSeq" id="WP_193190663.1">
    <property type="nucleotide sequence ID" value="NZ_JACZFR010000014.1"/>
</dbReference>
<sequence length="82" mass="9191">MIESFLEHTLVLAGILLIPAGLLLLIYSRLRWSHWATKTGVVLMALGALLLVRMHYAEFWLMDSCLDAGGRYDRTAGTCEPQ</sequence>
<organism evidence="2 3">
    <name type="scientific">Microbulbifer taiwanensis</name>
    <dbReference type="NCBI Taxonomy" id="986746"/>
    <lineage>
        <taxon>Bacteria</taxon>
        <taxon>Pseudomonadati</taxon>
        <taxon>Pseudomonadota</taxon>
        <taxon>Gammaproteobacteria</taxon>
        <taxon>Cellvibrionales</taxon>
        <taxon>Microbulbiferaceae</taxon>
        <taxon>Microbulbifer</taxon>
    </lineage>
</organism>
<protein>
    <submittedName>
        <fullName evidence="2">Uncharacterized protein</fullName>
    </submittedName>
</protein>
<evidence type="ECO:0000313" key="3">
    <source>
        <dbReference type="Proteomes" id="UP001596425"/>
    </source>
</evidence>
<feature type="transmembrane region" description="Helical" evidence="1">
    <location>
        <begin position="39"/>
        <end position="56"/>
    </location>
</feature>
<keyword evidence="1" id="KW-1133">Transmembrane helix</keyword>
<gene>
    <name evidence="2" type="ORF">ACFQBM_10980</name>
</gene>
<dbReference type="EMBL" id="JBHSVR010000001">
    <property type="protein sequence ID" value="MFC6633811.1"/>
    <property type="molecule type" value="Genomic_DNA"/>
</dbReference>
<keyword evidence="3" id="KW-1185">Reference proteome</keyword>
<reference evidence="3" key="1">
    <citation type="journal article" date="2019" name="Int. J. Syst. Evol. Microbiol.">
        <title>The Global Catalogue of Microorganisms (GCM) 10K type strain sequencing project: providing services to taxonomists for standard genome sequencing and annotation.</title>
        <authorList>
            <consortium name="The Broad Institute Genomics Platform"/>
            <consortium name="The Broad Institute Genome Sequencing Center for Infectious Disease"/>
            <person name="Wu L."/>
            <person name="Ma J."/>
        </authorList>
    </citation>
    <scope>NUCLEOTIDE SEQUENCE [LARGE SCALE GENOMIC DNA]</scope>
    <source>
        <strain evidence="3">CGMCC 1.13718</strain>
    </source>
</reference>
<feature type="transmembrane region" description="Helical" evidence="1">
    <location>
        <begin position="6"/>
        <end position="27"/>
    </location>
</feature>
<keyword evidence="1" id="KW-0812">Transmembrane</keyword>
<proteinExistence type="predicted"/>
<dbReference type="Proteomes" id="UP001596425">
    <property type="component" value="Unassembled WGS sequence"/>
</dbReference>
<accession>A0ABW1YM49</accession>
<evidence type="ECO:0000256" key="1">
    <source>
        <dbReference type="SAM" id="Phobius"/>
    </source>
</evidence>
<name>A0ABW1YM49_9GAMM</name>
<comment type="caution">
    <text evidence="2">The sequence shown here is derived from an EMBL/GenBank/DDBJ whole genome shotgun (WGS) entry which is preliminary data.</text>
</comment>